<protein>
    <recommendedName>
        <fullName evidence="1">GST N-terminal domain-containing protein</fullName>
    </recommendedName>
</protein>
<dbReference type="InterPro" id="IPR004045">
    <property type="entry name" value="Glutathione_S-Trfase_N"/>
</dbReference>
<dbReference type="InterPro" id="IPR036249">
    <property type="entry name" value="Thioredoxin-like_sf"/>
</dbReference>
<dbReference type="Gene3D" id="1.20.1050.10">
    <property type="match status" value="1"/>
</dbReference>
<organism evidence="2 3">
    <name type="scientific">Agaricicola taiwanensis</name>
    <dbReference type="NCBI Taxonomy" id="591372"/>
    <lineage>
        <taxon>Bacteria</taxon>
        <taxon>Pseudomonadati</taxon>
        <taxon>Pseudomonadota</taxon>
        <taxon>Alphaproteobacteria</taxon>
        <taxon>Rhodobacterales</taxon>
        <taxon>Paracoccaceae</taxon>
        <taxon>Agaricicola</taxon>
    </lineage>
</organism>
<dbReference type="RefSeq" id="WP_188410766.1">
    <property type="nucleotide sequence ID" value="NZ_BMCP01000005.1"/>
</dbReference>
<gene>
    <name evidence="2" type="ORF">GCM10007276_31320</name>
</gene>
<sequence length="195" mass="21479">MKLFLNDTSPFARFVRATALELGLENRLELVWADPWSDQADLVAVNPLSRVPALVDDDGVAITESLLIARRLTSIAPQDGAFADGSARMLSELGLAYGIMDLAFALTIHKRFFSETTSAFQQRRQASLARALAAAEAAVRDPAPWTLPRCCLWIALDYIIFRQVMPLEPSVYPGLTAFMKAHENRPALVQTAFTA</sequence>
<dbReference type="Pfam" id="PF13409">
    <property type="entry name" value="GST_N_2"/>
    <property type="match status" value="1"/>
</dbReference>
<accession>A0A8J3DZQ7</accession>
<dbReference type="PROSITE" id="PS50404">
    <property type="entry name" value="GST_NTER"/>
    <property type="match status" value="1"/>
</dbReference>
<keyword evidence="3" id="KW-1185">Reference proteome</keyword>
<comment type="caution">
    <text evidence="2">The sequence shown here is derived from an EMBL/GenBank/DDBJ whole genome shotgun (WGS) entry which is preliminary data.</text>
</comment>
<dbReference type="EMBL" id="BMCP01000005">
    <property type="protein sequence ID" value="GGE51983.1"/>
    <property type="molecule type" value="Genomic_DNA"/>
</dbReference>
<evidence type="ECO:0000313" key="3">
    <source>
        <dbReference type="Proteomes" id="UP000602745"/>
    </source>
</evidence>
<proteinExistence type="predicted"/>
<reference evidence="2" key="2">
    <citation type="submission" date="2020-09" db="EMBL/GenBank/DDBJ databases">
        <authorList>
            <person name="Sun Q."/>
            <person name="Sedlacek I."/>
        </authorList>
    </citation>
    <scope>NUCLEOTIDE SEQUENCE</scope>
    <source>
        <strain evidence="2">CCM 7684</strain>
    </source>
</reference>
<dbReference type="Proteomes" id="UP000602745">
    <property type="component" value="Unassembled WGS sequence"/>
</dbReference>
<dbReference type="SUPFAM" id="SSF52833">
    <property type="entry name" value="Thioredoxin-like"/>
    <property type="match status" value="1"/>
</dbReference>
<name>A0A8J3DZQ7_9RHOB</name>
<dbReference type="Gene3D" id="3.40.30.10">
    <property type="entry name" value="Glutaredoxin"/>
    <property type="match status" value="1"/>
</dbReference>
<reference evidence="2" key="1">
    <citation type="journal article" date="2014" name="Int. J. Syst. Evol. Microbiol.">
        <title>Complete genome sequence of Corynebacterium casei LMG S-19264T (=DSM 44701T), isolated from a smear-ripened cheese.</title>
        <authorList>
            <consortium name="US DOE Joint Genome Institute (JGI-PGF)"/>
            <person name="Walter F."/>
            <person name="Albersmeier A."/>
            <person name="Kalinowski J."/>
            <person name="Ruckert C."/>
        </authorList>
    </citation>
    <scope>NUCLEOTIDE SEQUENCE</scope>
    <source>
        <strain evidence="2">CCM 7684</strain>
    </source>
</reference>
<feature type="domain" description="GST N-terminal" evidence="1">
    <location>
        <begin position="1"/>
        <end position="80"/>
    </location>
</feature>
<evidence type="ECO:0000259" key="1">
    <source>
        <dbReference type="PROSITE" id="PS50404"/>
    </source>
</evidence>
<evidence type="ECO:0000313" key="2">
    <source>
        <dbReference type="EMBL" id="GGE51983.1"/>
    </source>
</evidence>
<dbReference type="AlphaFoldDB" id="A0A8J3DZQ7"/>